<dbReference type="EMBL" id="FQNC01000043">
    <property type="protein sequence ID" value="SGY45105.1"/>
    <property type="molecule type" value="Genomic_DNA"/>
</dbReference>
<reference evidence="1 2" key="1">
    <citation type="submission" date="2016-11" db="EMBL/GenBank/DDBJ databases">
        <authorList>
            <person name="Jaros S."/>
            <person name="Januszkiewicz K."/>
            <person name="Wedrychowicz H."/>
        </authorList>
    </citation>
    <scope>NUCLEOTIDE SEQUENCE [LARGE SCALE GENOMIC DNA]</scope>
</reference>
<proteinExistence type="predicted"/>
<evidence type="ECO:0000313" key="1">
    <source>
        <dbReference type="EMBL" id="SGY45105.1"/>
    </source>
</evidence>
<dbReference type="Proteomes" id="UP000249464">
    <property type="component" value="Unassembled WGS sequence"/>
</dbReference>
<sequence>MIMLGKLGVLDSFSRHRCVDLCLKFSKARSGIPTDACIGDGQKD</sequence>
<dbReference type="AlphaFoldDB" id="A0A2X0P5N4"/>
<organism evidence="1 2">
    <name type="scientific">Microbotryum silenes-dioicae</name>
    <dbReference type="NCBI Taxonomy" id="796604"/>
    <lineage>
        <taxon>Eukaryota</taxon>
        <taxon>Fungi</taxon>
        <taxon>Dikarya</taxon>
        <taxon>Basidiomycota</taxon>
        <taxon>Pucciniomycotina</taxon>
        <taxon>Microbotryomycetes</taxon>
        <taxon>Microbotryales</taxon>
        <taxon>Microbotryaceae</taxon>
        <taxon>Microbotryum</taxon>
    </lineage>
</organism>
<evidence type="ECO:0000313" key="2">
    <source>
        <dbReference type="Proteomes" id="UP000249464"/>
    </source>
</evidence>
<accession>A0A2X0P5N4</accession>
<gene>
    <name evidence="1" type="primary">BQ5605_C001g00246</name>
    <name evidence="1" type="ORF">BQ5605_C001G00246</name>
</gene>
<keyword evidence="2" id="KW-1185">Reference proteome</keyword>
<protein>
    <submittedName>
        <fullName evidence="1">BQ5605_C001g00246 protein</fullName>
    </submittedName>
</protein>
<name>A0A2X0P5N4_9BASI</name>